<protein>
    <recommendedName>
        <fullName evidence="5">N-acetylgalactosamine-6-phosphate deacetylase</fullName>
        <ecNumber evidence="5">3.5.1.25</ecNumber>
    </recommendedName>
    <alternativeName>
        <fullName evidence="5">N-acetylglucosamine-6-phosphate deacetylase</fullName>
    </alternativeName>
</protein>
<dbReference type="EMBL" id="CP072110">
    <property type="protein sequence ID" value="QTH63222.1"/>
    <property type="molecule type" value="Genomic_DNA"/>
</dbReference>
<comment type="similarity">
    <text evidence="1 5">Belongs to the metallo-dependent hydrolases superfamily. NagA family.</text>
</comment>
<dbReference type="GO" id="GO:0008448">
    <property type="term" value="F:N-acetylglucosamine-6-phosphate deacetylase activity"/>
    <property type="evidence" value="ECO:0007669"/>
    <property type="project" value="UniProtKB-UniRule"/>
</dbReference>
<dbReference type="Pfam" id="PF01979">
    <property type="entry name" value="Amidohydro_1"/>
    <property type="match status" value="1"/>
</dbReference>
<dbReference type="PANTHER" id="PTHR11113:SF14">
    <property type="entry name" value="N-ACETYLGLUCOSAMINE-6-PHOSPHATE DEACETYLASE"/>
    <property type="match status" value="1"/>
</dbReference>
<dbReference type="NCBIfam" id="TIGR00221">
    <property type="entry name" value="nagA"/>
    <property type="match status" value="1"/>
</dbReference>
<evidence type="ECO:0000256" key="4">
    <source>
        <dbReference type="ARBA" id="ARBA00023277"/>
    </source>
</evidence>
<feature type="binding site" evidence="7">
    <location>
        <begin position="314"/>
        <end position="316"/>
    </location>
    <ligand>
        <name>substrate</name>
    </ligand>
</feature>
<evidence type="ECO:0000256" key="5">
    <source>
        <dbReference type="PIRNR" id="PIRNR038994"/>
    </source>
</evidence>
<feature type="domain" description="Amidohydrolase-related" evidence="9">
    <location>
        <begin position="54"/>
        <end position="351"/>
    </location>
</feature>
<evidence type="ECO:0000256" key="2">
    <source>
        <dbReference type="ARBA" id="ARBA00022723"/>
    </source>
</evidence>
<feature type="binding site" evidence="8">
    <location>
        <position position="217"/>
    </location>
    <ligand>
        <name>Zn(2+)</name>
        <dbReference type="ChEBI" id="CHEBI:29105"/>
    </ligand>
</feature>
<dbReference type="InterPro" id="IPR003764">
    <property type="entry name" value="GlcNAc_6-P_deAcase"/>
</dbReference>
<dbReference type="InterPro" id="IPR006680">
    <property type="entry name" value="Amidohydro-rel"/>
</dbReference>
<reference evidence="10" key="1">
    <citation type="submission" date="2021-03" db="EMBL/GenBank/DDBJ databases">
        <title>Description of Psychrosphaera ytuae sp. nov. isolated from deep sea sediment of South China Sea.</title>
        <authorList>
            <person name="Zhang J."/>
            <person name="Xu X.-D."/>
        </authorList>
    </citation>
    <scope>NUCLEOTIDE SEQUENCE</scope>
    <source>
        <strain evidence="10">MTZ26</strain>
    </source>
</reference>
<feature type="binding site" evidence="7">
    <location>
        <position position="252"/>
    </location>
    <ligand>
        <name>substrate</name>
    </ligand>
</feature>
<dbReference type="Gene3D" id="3.20.20.140">
    <property type="entry name" value="Metal-dependent hydrolases"/>
    <property type="match status" value="1"/>
</dbReference>
<feature type="binding site" evidence="7">
    <location>
        <position position="143"/>
    </location>
    <ligand>
        <name>substrate</name>
    </ligand>
</feature>
<dbReference type="Proteomes" id="UP000682739">
    <property type="component" value="Chromosome"/>
</dbReference>
<evidence type="ECO:0000256" key="7">
    <source>
        <dbReference type="PIRSR" id="PIRSR038994-2"/>
    </source>
</evidence>
<feature type="binding site" evidence="7">
    <location>
        <position position="228"/>
    </location>
    <ligand>
        <name>substrate</name>
    </ligand>
</feature>
<evidence type="ECO:0000259" key="9">
    <source>
        <dbReference type="Pfam" id="PF01979"/>
    </source>
</evidence>
<evidence type="ECO:0000256" key="6">
    <source>
        <dbReference type="PIRSR" id="PIRSR038994-1"/>
    </source>
</evidence>
<dbReference type="InterPro" id="IPR032466">
    <property type="entry name" value="Metal_Hydrolase"/>
</dbReference>
<keyword evidence="4 5" id="KW-0119">Carbohydrate metabolism</keyword>
<dbReference type="EC" id="3.5.1.25" evidence="5"/>
<organism evidence="10 11">
    <name type="scientific">Psychrosphaera ytuae</name>
    <dbReference type="NCBI Taxonomy" id="2820710"/>
    <lineage>
        <taxon>Bacteria</taxon>
        <taxon>Pseudomonadati</taxon>
        <taxon>Pseudomonadota</taxon>
        <taxon>Gammaproteobacteria</taxon>
        <taxon>Alteromonadales</taxon>
        <taxon>Pseudoalteromonadaceae</taxon>
        <taxon>Psychrosphaera</taxon>
    </lineage>
</organism>
<feature type="binding site" evidence="8">
    <location>
        <position position="196"/>
    </location>
    <ligand>
        <name>Zn(2+)</name>
        <dbReference type="ChEBI" id="CHEBI:29105"/>
    </ligand>
</feature>
<accession>A0A975HHL9</accession>
<dbReference type="SUPFAM" id="SSF51556">
    <property type="entry name" value="Metallo-dependent hydrolases"/>
    <property type="match status" value="1"/>
</dbReference>
<gene>
    <name evidence="10" type="primary">nagA</name>
    <name evidence="10" type="ORF">J1N51_10790</name>
</gene>
<feature type="binding site" evidence="7">
    <location>
        <begin position="220"/>
        <end position="221"/>
    </location>
    <ligand>
        <name>substrate</name>
    </ligand>
</feature>
<keyword evidence="2 8" id="KW-0479">Metal-binding</keyword>
<dbReference type="PIRSF" id="PIRSF038994">
    <property type="entry name" value="NagA"/>
    <property type="match status" value="1"/>
</dbReference>
<feature type="active site" description="Proton donor/acceptor" evidence="6">
    <location>
        <position position="281"/>
    </location>
</feature>
<evidence type="ECO:0000256" key="1">
    <source>
        <dbReference type="ARBA" id="ARBA00010716"/>
    </source>
</evidence>
<proteinExistence type="inferred from homology"/>
<dbReference type="KEGG" id="psym:J1N51_10790"/>
<dbReference type="PANTHER" id="PTHR11113">
    <property type="entry name" value="N-ACETYLGLUCOSAMINE-6-PHOSPHATE DEACETYLASE"/>
    <property type="match status" value="1"/>
</dbReference>
<comment type="cofactor">
    <cofactor evidence="8">
        <name>a divalent metal cation</name>
        <dbReference type="ChEBI" id="CHEBI:60240"/>
    </cofactor>
    <text evidence="8">Binds 1 divalent metal cation per subunit.</text>
</comment>
<evidence type="ECO:0000313" key="10">
    <source>
        <dbReference type="EMBL" id="QTH63222.1"/>
    </source>
</evidence>
<feature type="binding site" evidence="8">
    <location>
        <position position="132"/>
    </location>
    <ligand>
        <name>Zn(2+)</name>
        <dbReference type="ChEBI" id="CHEBI:29105"/>
    </ligand>
</feature>
<sequence>MITTYWAPRFFDGESILHNVLFCLDDQKVVTLEAGKALTSIKLPPSDVQILEGIVSPAFIDLQINGGGGVLFNNTPTPEGLNKISLAHQQYGTYYYLPTVITDDVAIMEQAADAVANQIKSSDPQILGIHFEGPHISQPKKGVHPAQHVRGFSERERAIYQRMDLGIKKITVAPESVSPDDLAFLRQNHWHVAIGHTNSTAKQIKPLLDQGASGFTHLFNAMSQITGREPGAVGVALSRKDAFAGIILDGHHVDYDNARLAWTIKNENKKTHDQRLFLVSDAMATVGSNDARFNLFGTDIKVFEGKLTTEDGTLAGAHLTLLESVKNAVLELDININDALKMATTIPANFIHSELALPVRIGDQRQLIHLDDKRWQATLLS</sequence>
<dbReference type="InterPro" id="IPR011059">
    <property type="entry name" value="Metal-dep_hydrolase_composite"/>
</dbReference>
<keyword evidence="3 5" id="KW-0378">Hydrolase</keyword>
<dbReference type="GO" id="GO:0046872">
    <property type="term" value="F:metal ion binding"/>
    <property type="evidence" value="ECO:0007669"/>
    <property type="project" value="UniProtKB-KW"/>
</dbReference>
<keyword evidence="11" id="KW-1185">Reference proteome</keyword>
<dbReference type="RefSeq" id="WP_208831235.1">
    <property type="nucleotide sequence ID" value="NZ_CP072110.1"/>
</dbReference>
<name>A0A975HHL9_9GAMM</name>
<comment type="catalytic activity">
    <reaction evidence="5">
        <text>N-acetyl-D-glucosamine 6-phosphate + H2O = D-glucosamine 6-phosphate + acetate</text>
        <dbReference type="Rhea" id="RHEA:22936"/>
        <dbReference type="ChEBI" id="CHEBI:15377"/>
        <dbReference type="ChEBI" id="CHEBI:30089"/>
        <dbReference type="ChEBI" id="CHEBI:57513"/>
        <dbReference type="ChEBI" id="CHEBI:58725"/>
        <dbReference type="EC" id="3.5.1.25"/>
    </reaction>
</comment>
<evidence type="ECO:0000256" key="8">
    <source>
        <dbReference type="PIRSR" id="PIRSR038994-3"/>
    </source>
</evidence>
<evidence type="ECO:0000256" key="3">
    <source>
        <dbReference type="ARBA" id="ARBA00022801"/>
    </source>
</evidence>
<dbReference type="AlphaFoldDB" id="A0A975HHL9"/>
<evidence type="ECO:0000313" key="11">
    <source>
        <dbReference type="Proteomes" id="UP000682739"/>
    </source>
</evidence>
<dbReference type="GO" id="GO:0006046">
    <property type="term" value="P:N-acetylglucosamine catabolic process"/>
    <property type="evidence" value="ECO:0007669"/>
    <property type="project" value="TreeGrafter"/>
</dbReference>
<dbReference type="Gene3D" id="2.30.40.10">
    <property type="entry name" value="Urease, subunit C, domain 1"/>
    <property type="match status" value="1"/>
</dbReference>